<dbReference type="EMBL" id="FMJE01000006">
    <property type="protein sequence ID" value="SCM83121.1"/>
    <property type="molecule type" value="Genomic_DNA"/>
</dbReference>
<dbReference type="InterPro" id="IPR001789">
    <property type="entry name" value="Sig_transdc_resp-reg_receiver"/>
</dbReference>
<dbReference type="SMART" id="SM00448">
    <property type="entry name" value="REC"/>
    <property type="match status" value="1"/>
</dbReference>
<dbReference type="Pfam" id="PF00072">
    <property type="entry name" value="Response_reg"/>
    <property type="match status" value="1"/>
</dbReference>
<feature type="modified residue" description="4-aspartylphosphate" evidence="1">
    <location>
        <position position="53"/>
    </location>
</feature>
<dbReference type="Gene3D" id="3.40.50.2300">
    <property type="match status" value="1"/>
</dbReference>
<proteinExistence type="predicted"/>
<dbReference type="SUPFAM" id="SSF52172">
    <property type="entry name" value="CheY-like"/>
    <property type="match status" value="1"/>
</dbReference>
<reference evidence="3" key="1">
    <citation type="submission" date="2016-08" db="EMBL/GenBank/DDBJ databases">
        <authorList>
            <person name="Seilhamer J.J."/>
        </authorList>
    </citation>
    <scope>NUCLEOTIDE SEQUENCE</scope>
    <source>
        <strain evidence="3">86</strain>
    </source>
</reference>
<keyword evidence="1" id="KW-0597">Phosphoprotein</keyword>
<accession>A0A212M030</accession>
<dbReference type="RefSeq" id="WP_075757931.1">
    <property type="nucleotide sequence ID" value="NZ_LT608335.1"/>
</dbReference>
<dbReference type="PANTHER" id="PTHR43228:SF1">
    <property type="entry name" value="TWO-COMPONENT RESPONSE REGULATOR ARR22"/>
    <property type="match status" value="1"/>
</dbReference>
<protein>
    <submittedName>
        <fullName evidence="3">Chemotaxis protein CheY (Modular protein)</fullName>
    </submittedName>
</protein>
<organism evidence="3">
    <name type="scientific">uncultured Sporomusa sp</name>
    <dbReference type="NCBI Taxonomy" id="307249"/>
    <lineage>
        <taxon>Bacteria</taxon>
        <taxon>Bacillati</taxon>
        <taxon>Bacillota</taxon>
        <taxon>Negativicutes</taxon>
        <taxon>Selenomonadales</taxon>
        <taxon>Sporomusaceae</taxon>
        <taxon>Sporomusa</taxon>
        <taxon>environmental samples</taxon>
    </lineage>
</organism>
<evidence type="ECO:0000259" key="2">
    <source>
        <dbReference type="PROSITE" id="PS50110"/>
    </source>
</evidence>
<dbReference type="InterPro" id="IPR052048">
    <property type="entry name" value="ST_Response_Regulator"/>
</dbReference>
<dbReference type="CDD" id="cd17542">
    <property type="entry name" value="REC_CheY"/>
    <property type="match status" value="1"/>
</dbReference>
<sequence length="254" mass="27887">MARVLVVDDALMMRKTIANFLSKAGHVVVEEAANGEQAVMAYKKHRPDLVTMDITMPDVDGIDALVRIMAFDANAKVVMVSALGQKHKVFDALQNGAKGYILKPFTEDKLLSILNELLGATTGTTGGFRPELVPPVAWDNKQITPQLPFTVETGESGPVITMTEEFKPLDFGELTKVTETLLANHLAEITFDFTYSNALHSKTAASFRQIMERVAAAGSLLRTVCYTQDYALYFRNAEGLKNTGFELIKKRGAL</sequence>
<dbReference type="InterPro" id="IPR011006">
    <property type="entry name" value="CheY-like_superfamily"/>
</dbReference>
<dbReference type="PANTHER" id="PTHR43228">
    <property type="entry name" value="TWO-COMPONENT RESPONSE REGULATOR"/>
    <property type="match status" value="1"/>
</dbReference>
<dbReference type="AlphaFoldDB" id="A0A212M030"/>
<gene>
    <name evidence="3" type="ORF">KL86SPO_60084</name>
</gene>
<feature type="domain" description="Response regulatory" evidence="2">
    <location>
        <begin position="3"/>
        <end position="118"/>
    </location>
</feature>
<evidence type="ECO:0000256" key="1">
    <source>
        <dbReference type="PROSITE-ProRule" id="PRU00169"/>
    </source>
</evidence>
<evidence type="ECO:0000313" key="3">
    <source>
        <dbReference type="EMBL" id="SCM83121.1"/>
    </source>
</evidence>
<dbReference type="GO" id="GO:0000160">
    <property type="term" value="P:phosphorelay signal transduction system"/>
    <property type="evidence" value="ECO:0007669"/>
    <property type="project" value="InterPro"/>
</dbReference>
<name>A0A212M030_9FIRM</name>
<dbReference type="PROSITE" id="PS50110">
    <property type="entry name" value="RESPONSE_REGULATORY"/>
    <property type="match status" value="1"/>
</dbReference>